<evidence type="ECO:0008006" key="4">
    <source>
        <dbReference type="Google" id="ProtNLM"/>
    </source>
</evidence>
<dbReference type="AlphaFoldDB" id="A0A1I7BAG6"/>
<dbReference type="Proteomes" id="UP000236454">
    <property type="component" value="Unassembled WGS sequence"/>
</dbReference>
<feature type="chain" id="PRO_5014932359" description="Outer membrane protein beta-barrel domain-containing protein" evidence="1">
    <location>
        <begin position="22"/>
        <end position="291"/>
    </location>
</feature>
<reference evidence="2 3" key="1">
    <citation type="submission" date="2016-10" db="EMBL/GenBank/DDBJ databases">
        <authorList>
            <person name="de Groot N.N."/>
        </authorList>
    </citation>
    <scope>NUCLEOTIDE SEQUENCE [LARGE SCALE GENOMIC DNA]</scope>
    <source>
        <strain evidence="2 3">CGMCC 1.7005</strain>
    </source>
</reference>
<dbReference type="EMBL" id="FPAS01000005">
    <property type="protein sequence ID" value="SFT84177.1"/>
    <property type="molecule type" value="Genomic_DNA"/>
</dbReference>
<feature type="signal peptide" evidence="1">
    <location>
        <begin position="1"/>
        <end position="21"/>
    </location>
</feature>
<dbReference type="STRING" id="477690.SAMN05216474_2623"/>
<organism evidence="2 3">
    <name type="scientific">Lishizhenia tianjinensis</name>
    <dbReference type="NCBI Taxonomy" id="477690"/>
    <lineage>
        <taxon>Bacteria</taxon>
        <taxon>Pseudomonadati</taxon>
        <taxon>Bacteroidota</taxon>
        <taxon>Flavobacteriia</taxon>
        <taxon>Flavobacteriales</taxon>
        <taxon>Crocinitomicaceae</taxon>
        <taxon>Lishizhenia</taxon>
    </lineage>
</organism>
<protein>
    <recommendedName>
        <fullName evidence="4">Outer membrane protein beta-barrel domain-containing protein</fullName>
    </recommendedName>
</protein>
<gene>
    <name evidence="2" type="ORF">SAMN05216474_2623</name>
</gene>
<evidence type="ECO:0000313" key="3">
    <source>
        <dbReference type="Proteomes" id="UP000236454"/>
    </source>
</evidence>
<accession>A0A1I7BAG6</accession>
<keyword evidence="1" id="KW-0732">Signal</keyword>
<name>A0A1I7BAG6_9FLAO</name>
<evidence type="ECO:0000256" key="1">
    <source>
        <dbReference type="SAM" id="SignalP"/>
    </source>
</evidence>
<evidence type="ECO:0000313" key="2">
    <source>
        <dbReference type="EMBL" id="SFT84177.1"/>
    </source>
</evidence>
<dbReference type="OrthoDB" id="8887208at2"/>
<keyword evidence="3" id="KW-1185">Reference proteome</keyword>
<sequence length="291" mass="33626">MRYTLLLLTLLSCLSVSNVHAQRSRKKGKNSYAQGTFYFYWGYNRSAYTQSDINFVGSNYDFTLKNAKASDNPYPLDLSVYLNLKKITIPQFNIRAGYYFWNNWDLSLGYEHMKYILNNQNEVLLDGVIEPGVDNIWSGNYNDQPIVTDREHIHYENSDGLNYINFRLTRTDQWYSTKSKNFAFNTLMGVGAGGILSFNDFNFAQQFDRRTISMSGYGISGHVGIRLDLFKHVFIQSSVTGGFNHQLKVRNRPDDKSAYTRQKYGFVMFDTSIGALFYIRPTNGCNTCPHW</sequence>
<proteinExistence type="predicted"/>
<dbReference type="RefSeq" id="WP_090251214.1">
    <property type="nucleotide sequence ID" value="NZ_FPAS01000005.1"/>
</dbReference>